<evidence type="ECO:0000256" key="5">
    <source>
        <dbReference type="ARBA" id="ARBA00022989"/>
    </source>
</evidence>
<feature type="transmembrane region" description="Helical" evidence="8">
    <location>
        <begin position="234"/>
        <end position="252"/>
    </location>
</feature>
<feature type="transmembrane region" description="Helical" evidence="8">
    <location>
        <begin position="582"/>
        <end position="602"/>
    </location>
</feature>
<feature type="transmembrane region" description="Helical" evidence="8">
    <location>
        <begin position="364"/>
        <end position="388"/>
    </location>
</feature>
<dbReference type="InterPro" id="IPR011701">
    <property type="entry name" value="MFS"/>
</dbReference>
<gene>
    <name evidence="10" type="ORF">JVT61DRAFT_14491</name>
</gene>
<keyword evidence="11" id="KW-1185">Reference proteome</keyword>
<dbReference type="EMBL" id="JAGFBS010000008">
    <property type="protein sequence ID" value="KAG6377720.1"/>
    <property type="molecule type" value="Genomic_DNA"/>
</dbReference>
<dbReference type="PANTHER" id="PTHR23501">
    <property type="entry name" value="MAJOR FACILITATOR SUPERFAMILY"/>
    <property type="match status" value="1"/>
</dbReference>
<comment type="subcellular location">
    <subcellularLocation>
        <location evidence="1">Endomembrane system</location>
        <topology evidence="1">Multi-pass membrane protein</topology>
    </subcellularLocation>
</comment>
<keyword evidence="6 8" id="KW-0472">Membrane</keyword>
<dbReference type="AlphaFoldDB" id="A0A8I3ACV3"/>
<comment type="caution">
    <text evidence="10">The sequence shown here is derived from an EMBL/GenBank/DDBJ whole genome shotgun (WGS) entry which is preliminary data.</text>
</comment>
<evidence type="ECO:0000256" key="2">
    <source>
        <dbReference type="ARBA" id="ARBA00008335"/>
    </source>
</evidence>
<keyword evidence="4 8" id="KW-0812">Transmembrane</keyword>
<feature type="transmembrane region" description="Helical" evidence="8">
    <location>
        <begin position="176"/>
        <end position="195"/>
    </location>
</feature>
<dbReference type="InterPro" id="IPR020846">
    <property type="entry name" value="MFS_dom"/>
</dbReference>
<sequence>MADVTYQDKIPSHRAPGRVANATTIPSCTIINPDCPPNAASATPRDDDTDSLATVDSPSVMPCAESDTLALSQPVSTVTTRVADGSKKSVESPLQLTDQTNLLPFRKIIPVFAGLALCATISALDSVIIATAMPTISDSFNAGSIASWVPSAYMLTSTSFQPLYGRFSDIFGRKPALCVAMGVYVLGSMAAGFSTSIIQLIIFRGFAGAGGGGIQSMAQIIVSDIVSLRDRGKYQGIISGAIALGYAIGPPIGGALAQRVTWRWCFWVTLPISLFAICVVYFVLPLKPVEGNVKEKLMAVDYLGTILTLIGFVLILLPLIWGGVTFPWNSPIVLGSLCSGIFVVFLFCLWEWKGARLPIVPMYIFSHVTVIGVYIAMFINGFLFFSSLYYLPQFFQVALGYSPIQSGVLLLPVLVSQSLANWTTGLIVSRTGRYRINIYVGFIAWAVGCGCLSTVRASTSKVLLVVYMLLSGMGAGQTLPTTTVAAQASVPRQDMSVVTAVRNLIRLLGGTLALAVGFTLINNSLRSDLASFLLSPTTITAVVDNPAILGPNTPASTLAPLGLTHAMTSYVLLHGYAAGFELVFILNACLAAVAAIVSFFMIKHTELTRSDEEQLRAEALGALHDDGKTQHDAEKGTTSRQYGGKKGWM</sequence>
<dbReference type="GO" id="GO:0005886">
    <property type="term" value="C:plasma membrane"/>
    <property type="evidence" value="ECO:0007669"/>
    <property type="project" value="TreeGrafter"/>
</dbReference>
<feature type="domain" description="Major facilitator superfamily (MFS) profile" evidence="9">
    <location>
        <begin position="111"/>
        <end position="606"/>
    </location>
</feature>
<dbReference type="PANTHER" id="PTHR23501:SF189">
    <property type="entry name" value="DRUG TRANSPORTER, PUTATIVE (AFU_ORTHOLOGUE AFUA_4G03920)-RELATED"/>
    <property type="match status" value="1"/>
</dbReference>
<dbReference type="Pfam" id="PF07690">
    <property type="entry name" value="MFS_1"/>
    <property type="match status" value="1"/>
</dbReference>
<dbReference type="Gene3D" id="1.20.1250.20">
    <property type="entry name" value="MFS general substrate transporter like domains"/>
    <property type="match status" value="1"/>
</dbReference>
<dbReference type="GO" id="GO:0022857">
    <property type="term" value="F:transmembrane transporter activity"/>
    <property type="evidence" value="ECO:0007669"/>
    <property type="project" value="InterPro"/>
</dbReference>
<evidence type="ECO:0000256" key="4">
    <source>
        <dbReference type="ARBA" id="ARBA00022692"/>
    </source>
</evidence>
<feature type="transmembrane region" description="Helical" evidence="8">
    <location>
        <begin position="464"/>
        <end position="486"/>
    </location>
</feature>
<feature type="transmembrane region" description="Helical" evidence="8">
    <location>
        <begin position="264"/>
        <end position="286"/>
    </location>
</feature>
<feature type="transmembrane region" description="Helical" evidence="8">
    <location>
        <begin position="145"/>
        <end position="164"/>
    </location>
</feature>
<dbReference type="PRINTS" id="PR01036">
    <property type="entry name" value="TCRTETB"/>
</dbReference>
<evidence type="ECO:0000256" key="6">
    <source>
        <dbReference type="ARBA" id="ARBA00023136"/>
    </source>
</evidence>
<dbReference type="CDD" id="cd17502">
    <property type="entry name" value="MFS_Azr1_MDR_like"/>
    <property type="match status" value="1"/>
</dbReference>
<evidence type="ECO:0000256" key="7">
    <source>
        <dbReference type="SAM" id="MobiDB-lite"/>
    </source>
</evidence>
<dbReference type="Gene3D" id="1.20.1720.10">
    <property type="entry name" value="Multidrug resistance protein D"/>
    <property type="match status" value="1"/>
</dbReference>
<evidence type="ECO:0000256" key="1">
    <source>
        <dbReference type="ARBA" id="ARBA00004127"/>
    </source>
</evidence>
<evidence type="ECO:0000259" key="9">
    <source>
        <dbReference type="PROSITE" id="PS50850"/>
    </source>
</evidence>
<feature type="transmembrane region" description="Helical" evidence="8">
    <location>
        <begin position="332"/>
        <end position="352"/>
    </location>
</feature>
<evidence type="ECO:0000313" key="10">
    <source>
        <dbReference type="EMBL" id="KAG6377720.1"/>
    </source>
</evidence>
<organism evidence="10 11">
    <name type="scientific">Boletus reticuloceps</name>
    <dbReference type="NCBI Taxonomy" id="495285"/>
    <lineage>
        <taxon>Eukaryota</taxon>
        <taxon>Fungi</taxon>
        <taxon>Dikarya</taxon>
        <taxon>Basidiomycota</taxon>
        <taxon>Agaricomycotina</taxon>
        <taxon>Agaricomycetes</taxon>
        <taxon>Agaricomycetidae</taxon>
        <taxon>Boletales</taxon>
        <taxon>Boletineae</taxon>
        <taxon>Boletaceae</taxon>
        <taxon>Boletoideae</taxon>
        <taxon>Boletus</taxon>
    </lineage>
</organism>
<feature type="transmembrane region" description="Helical" evidence="8">
    <location>
        <begin position="108"/>
        <end position="133"/>
    </location>
</feature>
<evidence type="ECO:0000256" key="3">
    <source>
        <dbReference type="ARBA" id="ARBA00022448"/>
    </source>
</evidence>
<dbReference type="OrthoDB" id="10021397at2759"/>
<proteinExistence type="inferred from homology"/>
<feature type="transmembrane region" description="Helical" evidence="8">
    <location>
        <begin position="436"/>
        <end position="458"/>
    </location>
</feature>
<dbReference type="FunFam" id="1.20.1720.10:FF:000013">
    <property type="entry name" value="Related to multidrug resistance proteins"/>
    <property type="match status" value="1"/>
</dbReference>
<dbReference type="Proteomes" id="UP000683000">
    <property type="component" value="Unassembled WGS sequence"/>
</dbReference>
<keyword evidence="3" id="KW-0813">Transport</keyword>
<dbReference type="SUPFAM" id="SSF103473">
    <property type="entry name" value="MFS general substrate transporter"/>
    <property type="match status" value="2"/>
</dbReference>
<comment type="similarity">
    <text evidence="2">Belongs to the major facilitator superfamily.</text>
</comment>
<feature type="transmembrane region" description="Helical" evidence="8">
    <location>
        <begin position="298"/>
        <end position="320"/>
    </location>
</feature>
<name>A0A8I3ACV3_9AGAM</name>
<feature type="region of interest" description="Disordered" evidence="7">
    <location>
        <begin position="624"/>
        <end position="649"/>
    </location>
</feature>
<feature type="compositionally biased region" description="Basic and acidic residues" evidence="7">
    <location>
        <begin position="624"/>
        <end position="637"/>
    </location>
</feature>
<keyword evidence="5 8" id="KW-1133">Transmembrane helix</keyword>
<reference evidence="10" key="1">
    <citation type="submission" date="2021-03" db="EMBL/GenBank/DDBJ databases">
        <title>Evolutionary innovations through gain and loss of genes in the ectomycorrhizal Boletales.</title>
        <authorList>
            <person name="Wu G."/>
            <person name="Miyauchi S."/>
            <person name="Morin E."/>
            <person name="Yang Z.-L."/>
            <person name="Xu J."/>
            <person name="Martin F.M."/>
        </authorList>
    </citation>
    <scope>NUCLEOTIDE SEQUENCE</scope>
    <source>
        <strain evidence="10">BR01</strain>
    </source>
</reference>
<feature type="transmembrane region" description="Helical" evidence="8">
    <location>
        <begin position="394"/>
        <end position="415"/>
    </location>
</feature>
<feature type="transmembrane region" description="Helical" evidence="8">
    <location>
        <begin position="507"/>
        <end position="525"/>
    </location>
</feature>
<dbReference type="InterPro" id="IPR036259">
    <property type="entry name" value="MFS_trans_sf"/>
</dbReference>
<evidence type="ECO:0000256" key="8">
    <source>
        <dbReference type="SAM" id="Phobius"/>
    </source>
</evidence>
<evidence type="ECO:0000313" key="11">
    <source>
        <dbReference type="Proteomes" id="UP000683000"/>
    </source>
</evidence>
<dbReference type="PROSITE" id="PS50850">
    <property type="entry name" value="MFS"/>
    <property type="match status" value="1"/>
</dbReference>
<protein>
    <submittedName>
        <fullName evidence="10">MFS general substrate transporter</fullName>
    </submittedName>
</protein>
<accession>A0A8I3ACV3</accession>
<dbReference type="GO" id="GO:0012505">
    <property type="term" value="C:endomembrane system"/>
    <property type="evidence" value="ECO:0007669"/>
    <property type="project" value="UniProtKB-SubCell"/>
</dbReference>
<feature type="transmembrane region" description="Helical" evidence="8">
    <location>
        <begin position="201"/>
        <end position="222"/>
    </location>
</feature>